<dbReference type="InterPro" id="IPR013132">
    <property type="entry name" value="PseI/NeuA/B-like_N"/>
</dbReference>
<dbReference type="GO" id="GO:0016051">
    <property type="term" value="P:carbohydrate biosynthetic process"/>
    <property type="evidence" value="ECO:0007669"/>
    <property type="project" value="InterPro"/>
</dbReference>
<dbReference type="InterPro" id="IPR013096">
    <property type="entry name" value="Cupin_2"/>
</dbReference>
<dbReference type="Proteomes" id="UP000587070">
    <property type="component" value="Unassembled WGS sequence"/>
</dbReference>
<protein>
    <submittedName>
        <fullName evidence="3">N-acetylneuraminate synthase</fullName>
        <ecNumber evidence="3">2.5.1.56</ecNumber>
    </submittedName>
</protein>
<feature type="domain" description="Cupin type-2" evidence="2">
    <location>
        <begin position="402"/>
        <end position="461"/>
    </location>
</feature>
<dbReference type="InterPro" id="IPR011051">
    <property type="entry name" value="RmlC_Cupin_sf"/>
</dbReference>
<dbReference type="GO" id="GO:0050462">
    <property type="term" value="F:N-acetylneuraminate synthase activity"/>
    <property type="evidence" value="ECO:0007669"/>
    <property type="project" value="UniProtKB-EC"/>
</dbReference>
<accession>A0A840G1K1</accession>
<dbReference type="InterPro" id="IPR014710">
    <property type="entry name" value="RmlC-like_jellyroll"/>
</dbReference>
<dbReference type="Gene3D" id="3.20.20.70">
    <property type="entry name" value="Aldolase class I"/>
    <property type="match status" value="1"/>
</dbReference>
<dbReference type="Gene3D" id="2.60.120.10">
    <property type="entry name" value="Jelly Rolls"/>
    <property type="match status" value="1"/>
</dbReference>
<evidence type="ECO:0000259" key="1">
    <source>
        <dbReference type="Pfam" id="PF03102"/>
    </source>
</evidence>
<dbReference type="InterPro" id="IPR051690">
    <property type="entry name" value="PseI-like"/>
</dbReference>
<evidence type="ECO:0000259" key="2">
    <source>
        <dbReference type="Pfam" id="PF07883"/>
    </source>
</evidence>
<dbReference type="PANTHER" id="PTHR42966">
    <property type="entry name" value="N-ACETYLNEURAMINATE SYNTHASE"/>
    <property type="match status" value="1"/>
</dbReference>
<organism evidence="3 4">
    <name type="scientific">Rhodocyclus tenuis</name>
    <name type="common">Rhodospirillum tenue</name>
    <dbReference type="NCBI Taxonomy" id="1066"/>
    <lineage>
        <taxon>Bacteria</taxon>
        <taxon>Pseudomonadati</taxon>
        <taxon>Pseudomonadota</taxon>
        <taxon>Betaproteobacteria</taxon>
        <taxon>Rhodocyclales</taxon>
        <taxon>Rhodocyclaceae</taxon>
        <taxon>Rhodocyclus</taxon>
    </lineage>
</organism>
<dbReference type="Pfam" id="PF07883">
    <property type="entry name" value="Cupin_2"/>
    <property type="match status" value="1"/>
</dbReference>
<evidence type="ECO:0000313" key="3">
    <source>
        <dbReference type="EMBL" id="MBB4246313.1"/>
    </source>
</evidence>
<gene>
    <name evidence="3" type="ORF">GGD90_000670</name>
</gene>
<dbReference type="Pfam" id="PF03102">
    <property type="entry name" value="NeuB"/>
    <property type="match status" value="1"/>
</dbReference>
<reference evidence="3 4" key="1">
    <citation type="submission" date="2020-08" db="EMBL/GenBank/DDBJ databases">
        <title>Genome sequencing of Purple Non-Sulfur Bacteria from various extreme environments.</title>
        <authorList>
            <person name="Mayer M."/>
        </authorList>
    </citation>
    <scope>NUCLEOTIDE SEQUENCE [LARGE SCALE GENOMIC DNA]</scope>
    <source>
        <strain evidence="3 4">2761</strain>
    </source>
</reference>
<dbReference type="EC" id="2.5.1.56" evidence="3"/>
<name>A0A840G1K1_RHOTE</name>
<keyword evidence="3" id="KW-0808">Transferase</keyword>
<sequence length="499" mass="55671">MNDFSERPPFFIFEMANNHQGDLGHGLRIIEAMGEISRKFGIRAGVKFQYRDLDSFIHPSAATGEQKHVVRFRETRMAKDGYKAMVEAVRAEGMTVVCTPFDEQSVADLVSHGVEIIKVASCSANDWPLLSAIVAAKKPVILSTGGLSLDEIDQVVTFLEHRNVVSLSILHCVGVYPTPPELINLNVMKRLQQRFRRYEVGYSGHEAPDDTSVVMCAIAKGARILERHVGLPTDKVSLNAYSMSPQQVERWVEAALAALRIGGREGGEKDISSSEAESLRSLRRGAFVRSSVKKGDALTSSEVYFAFPCAVGQTSASEYQDGILATRAYAVDEPLMERRGPSSVSEVRGIIREAKSMLREARIEVGNRFLVEMSHHFGVENFRKVGCVLVNVVNREYCKKLLVMIPGQRHPNHRHLIKEETFQLLSGDIEITVDGNEVRRLTPGETFLIERGQWHAFSTESGCIVEEISTTHVVGDSEYQDPLISRLDPMQRKTILEAW</sequence>
<dbReference type="InterPro" id="IPR013785">
    <property type="entry name" value="Aldolase_TIM"/>
</dbReference>
<evidence type="ECO:0000313" key="4">
    <source>
        <dbReference type="Proteomes" id="UP000587070"/>
    </source>
</evidence>
<dbReference type="EMBL" id="JACIGE010000002">
    <property type="protein sequence ID" value="MBB4246313.1"/>
    <property type="molecule type" value="Genomic_DNA"/>
</dbReference>
<dbReference type="AlphaFoldDB" id="A0A840G1K1"/>
<dbReference type="RefSeq" id="WP_153115857.1">
    <property type="nucleotide sequence ID" value="NZ_JACIGE010000002.1"/>
</dbReference>
<feature type="domain" description="PseI/NeuA/B-like" evidence="1">
    <location>
        <begin position="46"/>
        <end position="257"/>
    </location>
</feature>
<dbReference type="GO" id="GO:0047444">
    <property type="term" value="F:N-acylneuraminate-9-phosphate synthase activity"/>
    <property type="evidence" value="ECO:0007669"/>
    <property type="project" value="TreeGrafter"/>
</dbReference>
<proteinExistence type="predicted"/>
<dbReference type="Gene3D" id="3.90.1210.10">
    <property type="entry name" value="Antifreeze-like/N-acetylneuraminic acid synthase C-terminal domain"/>
    <property type="match status" value="1"/>
</dbReference>
<comment type="caution">
    <text evidence="3">The sequence shown here is derived from an EMBL/GenBank/DDBJ whole genome shotgun (WGS) entry which is preliminary data.</text>
</comment>
<dbReference type="SUPFAM" id="SSF51569">
    <property type="entry name" value="Aldolase"/>
    <property type="match status" value="1"/>
</dbReference>
<dbReference type="SUPFAM" id="SSF51182">
    <property type="entry name" value="RmlC-like cupins"/>
    <property type="match status" value="1"/>
</dbReference>
<dbReference type="OrthoDB" id="9781701at2"/>
<keyword evidence="4" id="KW-1185">Reference proteome</keyword>
<dbReference type="PANTHER" id="PTHR42966:SF1">
    <property type="entry name" value="SIALIC ACID SYNTHASE"/>
    <property type="match status" value="1"/>
</dbReference>